<protein>
    <submittedName>
        <fullName evidence="1">Uncharacterized protein</fullName>
    </submittedName>
</protein>
<sequence length="126" mass="14370">MDMKSKIKELLLVTPHTPTVTRKRKVIPSPERSSPTKSCILSPDAVFTGNKVLRLGDKCKSKVDDAFKLVFDFFNENQISITDVQYWGKFFVIVLEDEETDLTKVPCDVGCCNCFYLFENEVGRPQ</sequence>
<gene>
    <name evidence="1" type="ORF">N7517_000942</name>
</gene>
<evidence type="ECO:0000313" key="2">
    <source>
        <dbReference type="Proteomes" id="UP001147752"/>
    </source>
</evidence>
<comment type="caution">
    <text evidence="1">The sequence shown here is derived from an EMBL/GenBank/DDBJ whole genome shotgun (WGS) entry which is preliminary data.</text>
</comment>
<dbReference type="EMBL" id="JAPZBT010000001">
    <property type="protein sequence ID" value="KAJ5383031.1"/>
    <property type="molecule type" value="Genomic_DNA"/>
</dbReference>
<dbReference type="OrthoDB" id="4155294at2759"/>
<dbReference type="RefSeq" id="XP_056582807.1">
    <property type="nucleotide sequence ID" value="XM_056718672.1"/>
</dbReference>
<dbReference type="GeneID" id="81457855"/>
<reference evidence="1" key="1">
    <citation type="submission" date="2022-12" db="EMBL/GenBank/DDBJ databases">
        <authorList>
            <person name="Petersen C."/>
        </authorList>
    </citation>
    <scope>NUCLEOTIDE SEQUENCE</scope>
    <source>
        <strain evidence="1">IBT 3081</strain>
    </source>
</reference>
<evidence type="ECO:0000313" key="1">
    <source>
        <dbReference type="EMBL" id="KAJ5383031.1"/>
    </source>
</evidence>
<dbReference type="AlphaFoldDB" id="A0A9W9SR85"/>
<reference evidence="1" key="2">
    <citation type="journal article" date="2023" name="IMA Fungus">
        <title>Comparative genomic study of the Penicillium genus elucidates a diverse pangenome and 15 lateral gene transfer events.</title>
        <authorList>
            <person name="Petersen C."/>
            <person name="Sorensen T."/>
            <person name="Nielsen M.R."/>
            <person name="Sondergaard T.E."/>
            <person name="Sorensen J.L."/>
            <person name="Fitzpatrick D.A."/>
            <person name="Frisvad J.C."/>
            <person name="Nielsen K.L."/>
        </authorList>
    </citation>
    <scope>NUCLEOTIDE SEQUENCE</scope>
    <source>
        <strain evidence="1">IBT 3081</strain>
    </source>
</reference>
<name>A0A9W9SR85_9EURO</name>
<keyword evidence="2" id="KW-1185">Reference proteome</keyword>
<accession>A0A9W9SR85</accession>
<organism evidence="1 2">
    <name type="scientific">Penicillium concentricum</name>
    <dbReference type="NCBI Taxonomy" id="293559"/>
    <lineage>
        <taxon>Eukaryota</taxon>
        <taxon>Fungi</taxon>
        <taxon>Dikarya</taxon>
        <taxon>Ascomycota</taxon>
        <taxon>Pezizomycotina</taxon>
        <taxon>Eurotiomycetes</taxon>
        <taxon>Eurotiomycetidae</taxon>
        <taxon>Eurotiales</taxon>
        <taxon>Aspergillaceae</taxon>
        <taxon>Penicillium</taxon>
    </lineage>
</organism>
<dbReference type="Proteomes" id="UP001147752">
    <property type="component" value="Unassembled WGS sequence"/>
</dbReference>
<proteinExistence type="predicted"/>